<feature type="non-terminal residue" evidence="1">
    <location>
        <position position="1"/>
    </location>
</feature>
<feature type="non-terminal residue" evidence="1">
    <location>
        <position position="131"/>
    </location>
</feature>
<reference evidence="1" key="1">
    <citation type="journal article" date="2011" name="Mol. Genet. Genomics">
        <title>Isolation, annotation and applications of expressed sequence tags from the olive fly, Bactrocera oleae.</title>
        <authorList>
            <person name="Tsoumani K.T."/>
            <person name="Augustinos A.A."/>
            <person name="Kakani E.G."/>
            <person name="Drosopoulou E."/>
            <person name="Mavragani-Tsipidou P."/>
            <person name="Mathiopoulos K.D."/>
        </authorList>
    </citation>
    <scope>NUCLEOTIDE SEQUENCE</scope>
</reference>
<dbReference type="AlphaFoldDB" id="E5L9X8"/>
<proteinExistence type="evidence at transcript level"/>
<protein>
    <submittedName>
        <fullName evidence="1">Uncharacterized protein</fullName>
    </submittedName>
</protein>
<evidence type="ECO:0000313" key="1">
    <source>
        <dbReference type="EMBL" id="ADQ64602.1"/>
    </source>
</evidence>
<dbReference type="EMBL" id="HQ384109">
    <property type="protein sequence ID" value="ADQ64602.1"/>
    <property type="molecule type" value="mRNA"/>
</dbReference>
<name>E5L9X8_BACOL</name>
<accession>E5L9X8</accession>
<sequence>MKKINGQTELTATAYTAKAPAAKTPEKIFPKLIILNTIEHQELEILQFIQHHQQAAEKSQISVVGASAVAALKTQSDEAFIEPTAAELAAAAANATAVKTFHIEILNLQESLNSSLNSFEINAKSFLCYVI</sequence>
<organism evidence="1">
    <name type="scientific">Bactrocera oleae</name>
    <name type="common">Olive fruit fly</name>
    <name type="synonym">Dacus oleae</name>
    <dbReference type="NCBI Taxonomy" id="104688"/>
    <lineage>
        <taxon>Eukaryota</taxon>
        <taxon>Metazoa</taxon>
        <taxon>Ecdysozoa</taxon>
        <taxon>Arthropoda</taxon>
        <taxon>Hexapoda</taxon>
        <taxon>Insecta</taxon>
        <taxon>Pterygota</taxon>
        <taxon>Neoptera</taxon>
        <taxon>Endopterygota</taxon>
        <taxon>Diptera</taxon>
        <taxon>Brachycera</taxon>
        <taxon>Muscomorpha</taxon>
        <taxon>Tephritoidea</taxon>
        <taxon>Tephritidae</taxon>
        <taxon>Bactrocera</taxon>
        <taxon>Daculus</taxon>
    </lineage>
</organism>